<dbReference type="GO" id="GO:0015658">
    <property type="term" value="F:branched-chain amino acid transmembrane transporter activity"/>
    <property type="evidence" value="ECO:0007669"/>
    <property type="project" value="TreeGrafter"/>
</dbReference>
<feature type="non-terminal residue" evidence="7">
    <location>
        <position position="225"/>
    </location>
</feature>
<evidence type="ECO:0000259" key="6">
    <source>
        <dbReference type="PROSITE" id="PS50893"/>
    </source>
</evidence>
<dbReference type="Pfam" id="PF00005">
    <property type="entry name" value="ABC_tran"/>
    <property type="match status" value="1"/>
</dbReference>
<comment type="similarity">
    <text evidence="1">Belongs to the ABC transporter superfamily.</text>
</comment>
<dbReference type="InterPro" id="IPR003593">
    <property type="entry name" value="AAA+_ATPase"/>
</dbReference>
<sequence length="225" mass="25010">MPKGLALKVSELDAHYKDFQALWNVSFEVNKGEMVSIIGANGSGKSTLLNSIAGLLVPSRGTIEFFGERIDGLLPHETVPRGITLVPEGRRVFPRLTVYENLVMGSYTPKMRARKDEALAKIYELFPILEARRRQMANTLSGGEQQMLAIGRAMMSEPQLILCDEISLGLAPVIIKDIYKRLRQINQDGITIVLVEQDIKRSLKVANRAYIMLEGKVVLEGEPSS</sequence>
<evidence type="ECO:0000313" key="7">
    <source>
        <dbReference type="EMBL" id="GAH13006.1"/>
    </source>
</evidence>
<keyword evidence="4" id="KW-0067">ATP-binding</keyword>
<name>X1CX03_9ZZZZ</name>
<dbReference type="CDD" id="cd03224">
    <property type="entry name" value="ABC_TM1139_LivF_branched"/>
    <property type="match status" value="1"/>
</dbReference>
<protein>
    <recommendedName>
        <fullName evidence="6">ABC transporter domain-containing protein</fullName>
    </recommendedName>
</protein>
<keyword evidence="2" id="KW-0813">Transport</keyword>
<dbReference type="GO" id="GO:0016887">
    <property type="term" value="F:ATP hydrolysis activity"/>
    <property type="evidence" value="ECO:0007669"/>
    <property type="project" value="InterPro"/>
</dbReference>
<dbReference type="PROSITE" id="PS50893">
    <property type="entry name" value="ABC_TRANSPORTER_2"/>
    <property type="match status" value="1"/>
</dbReference>
<evidence type="ECO:0000256" key="3">
    <source>
        <dbReference type="ARBA" id="ARBA00022741"/>
    </source>
</evidence>
<dbReference type="Gene3D" id="3.40.50.300">
    <property type="entry name" value="P-loop containing nucleotide triphosphate hydrolases"/>
    <property type="match status" value="1"/>
</dbReference>
<dbReference type="InterPro" id="IPR017871">
    <property type="entry name" value="ABC_transporter-like_CS"/>
</dbReference>
<dbReference type="PROSITE" id="PS00211">
    <property type="entry name" value="ABC_TRANSPORTER_1"/>
    <property type="match status" value="1"/>
</dbReference>
<comment type="caution">
    <text evidence="7">The sequence shown here is derived from an EMBL/GenBank/DDBJ whole genome shotgun (WGS) entry which is preliminary data.</text>
</comment>
<accession>X1CX03</accession>
<dbReference type="GO" id="GO:0005524">
    <property type="term" value="F:ATP binding"/>
    <property type="evidence" value="ECO:0007669"/>
    <property type="project" value="UniProtKB-KW"/>
</dbReference>
<evidence type="ECO:0000256" key="2">
    <source>
        <dbReference type="ARBA" id="ARBA00022448"/>
    </source>
</evidence>
<dbReference type="AlphaFoldDB" id="X1CX03"/>
<gene>
    <name evidence="7" type="ORF">S01H4_56331</name>
</gene>
<evidence type="ECO:0000256" key="1">
    <source>
        <dbReference type="ARBA" id="ARBA00005417"/>
    </source>
</evidence>
<dbReference type="InterPro" id="IPR027417">
    <property type="entry name" value="P-loop_NTPase"/>
</dbReference>
<dbReference type="SUPFAM" id="SSF52540">
    <property type="entry name" value="P-loop containing nucleoside triphosphate hydrolases"/>
    <property type="match status" value="1"/>
</dbReference>
<dbReference type="PANTHER" id="PTHR43820:SF4">
    <property type="entry name" value="HIGH-AFFINITY BRANCHED-CHAIN AMINO ACID TRANSPORT ATP-BINDING PROTEIN LIVF"/>
    <property type="match status" value="1"/>
</dbReference>
<dbReference type="EMBL" id="BART01032629">
    <property type="protein sequence ID" value="GAH13006.1"/>
    <property type="molecule type" value="Genomic_DNA"/>
</dbReference>
<dbReference type="GO" id="GO:0015807">
    <property type="term" value="P:L-amino acid transport"/>
    <property type="evidence" value="ECO:0007669"/>
    <property type="project" value="TreeGrafter"/>
</dbReference>
<dbReference type="InterPro" id="IPR003439">
    <property type="entry name" value="ABC_transporter-like_ATP-bd"/>
</dbReference>
<dbReference type="PANTHER" id="PTHR43820">
    <property type="entry name" value="HIGH-AFFINITY BRANCHED-CHAIN AMINO ACID TRANSPORT ATP-BINDING PROTEIN LIVF"/>
    <property type="match status" value="1"/>
</dbReference>
<proteinExistence type="inferred from homology"/>
<keyword evidence="5" id="KW-0029">Amino-acid transport</keyword>
<dbReference type="InterPro" id="IPR052156">
    <property type="entry name" value="BCAA_Transport_ATP-bd_LivF"/>
</dbReference>
<evidence type="ECO:0000256" key="4">
    <source>
        <dbReference type="ARBA" id="ARBA00022840"/>
    </source>
</evidence>
<dbReference type="SMART" id="SM00382">
    <property type="entry name" value="AAA"/>
    <property type="match status" value="1"/>
</dbReference>
<keyword evidence="3" id="KW-0547">Nucleotide-binding</keyword>
<feature type="domain" description="ABC transporter" evidence="6">
    <location>
        <begin position="7"/>
        <end position="225"/>
    </location>
</feature>
<reference evidence="7" key="1">
    <citation type="journal article" date="2014" name="Front. Microbiol.">
        <title>High frequency of phylogenetically diverse reductive dehalogenase-homologous genes in deep subseafloor sedimentary metagenomes.</title>
        <authorList>
            <person name="Kawai M."/>
            <person name="Futagami T."/>
            <person name="Toyoda A."/>
            <person name="Takaki Y."/>
            <person name="Nishi S."/>
            <person name="Hori S."/>
            <person name="Arai W."/>
            <person name="Tsubouchi T."/>
            <person name="Morono Y."/>
            <person name="Uchiyama I."/>
            <person name="Ito T."/>
            <person name="Fujiyama A."/>
            <person name="Inagaki F."/>
            <person name="Takami H."/>
        </authorList>
    </citation>
    <scope>NUCLEOTIDE SEQUENCE</scope>
    <source>
        <strain evidence="7">Expedition CK06-06</strain>
    </source>
</reference>
<evidence type="ECO:0000256" key="5">
    <source>
        <dbReference type="ARBA" id="ARBA00022970"/>
    </source>
</evidence>
<organism evidence="7">
    <name type="scientific">marine sediment metagenome</name>
    <dbReference type="NCBI Taxonomy" id="412755"/>
    <lineage>
        <taxon>unclassified sequences</taxon>
        <taxon>metagenomes</taxon>
        <taxon>ecological metagenomes</taxon>
    </lineage>
</organism>